<name>A0A932HZU6_UNCTE</name>
<accession>A0A932HZU6</accession>
<dbReference type="InterPro" id="IPR011249">
    <property type="entry name" value="Metalloenz_LuxS/M16"/>
</dbReference>
<dbReference type="GO" id="GO:0004222">
    <property type="term" value="F:metalloendopeptidase activity"/>
    <property type="evidence" value="ECO:0007669"/>
    <property type="project" value="InterPro"/>
</dbReference>
<dbReference type="InterPro" id="IPR011765">
    <property type="entry name" value="Pept_M16_N"/>
</dbReference>
<dbReference type="EMBL" id="JACPUR010000035">
    <property type="protein sequence ID" value="MBI3128716.1"/>
    <property type="molecule type" value="Genomic_DNA"/>
</dbReference>
<proteinExistence type="inferred from homology"/>
<dbReference type="Proteomes" id="UP000782312">
    <property type="component" value="Unassembled WGS sequence"/>
</dbReference>
<comment type="caution">
    <text evidence="6">The sequence shown here is derived from an EMBL/GenBank/DDBJ whole genome shotgun (WGS) entry which is preliminary data.</text>
</comment>
<dbReference type="InterPro" id="IPR007863">
    <property type="entry name" value="Peptidase_M16_C"/>
</dbReference>
<sequence>MTHRTHTAPLAGHKIESLFSRLRLIRLRGGPLVLLLPDPEAPAVAVQAWLPAGSLTEAPGRGGLAHFLEHMIFKGSRRLALGELAARTEAAGGDINAYTLNEATYYHLSCRPAGTEDCLDALIESLWWPRFDQAEVVRERGVILEEIRRSEDQPEQRLQQELYRQAYGGDHPFGRPILGTRRSVSRLDRAALRRYHRLCYHPARTVFVLAGPIPEKPALRLIQRRLAELDGMWGAVPASFRGNGFRSIPPPLRRGVRAFSLRGMASLAYLELAFGVPAFTHPDAPALEILAMLLGSGDSSRLYKRLCVEGRIMHDVSSDIFLSPGPGLLFLGGVAEPRGAAPAAEEILRTTADLLGAHPPTDEELERVRTLFWTDLEFRRESTSGRARLAGYFQLMAGDARFAERYLGRLLGVSREEILSAAGRWLTPEGLTAGVFFPERLNGSGEPRPFQAAIRRGLASISQKEEKELPSLGRKALPLKLPLEQPVPPPVPRRALRPGGSRAPLEFTLHRGARLLVLPGGEARVFALRAAFLGGQRLEGAERAGWHSLMADVAPMATRSLSSEEMARRADNLGASIGGNGGRNSFGLFASGLSSLVEEISDLFCQILCEPAFEEKDAALARREADAARRGDLDDLSQRSRQHALGLLYGAHPFGRHPLGSRLSLARALGPRLRREWSHWALPENIVLAAAGDVDPGGLARSLARRLKKGWRRMPAWRPFLPPAPPQPPPRPRLRRIRVDGASQAHIQMAFLGASLGSRRRFALSAVAAALGSQSGGLFWELRERRGLAYESNVSCEEAMDRGPFMLFAATAPGAEAEAVRIMRAEVARVREKGLGREELERAKAFLVGELLRGRQRAGMRASELAYGALYGMGAEGMERVQREFESVDLASARSAARDFLDPSGECLVILGPR</sequence>
<dbReference type="PROSITE" id="PS00143">
    <property type="entry name" value="INSULINASE"/>
    <property type="match status" value="1"/>
</dbReference>
<dbReference type="PANTHER" id="PTHR11851">
    <property type="entry name" value="METALLOPROTEASE"/>
    <property type="match status" value="1"/>
</dbReference>
<dbReference type="AlphaFoldDB" id="A0A932HZU6"/>
<feature type="domain" description="Peptidase M16 C-terminal" evidence="5">
    <location>
        <begin position="187"/>
        <end position="370"/>
    </location>
</feature>
<comment type="cofactor">
    <cofactor evidence="1">
        <name>Zn(2+)</name>
        <dbReference type="ChEBI" id="CHEBI:29105"/>
    </cofactor>
</comment>
<dbReference type="Pfam" id="PF05193">
    <property type="entry name" value="Peptidase_M16_C"/>
    <property type="match status" value="2"/>
</dbReference>
<evidence type="ECO:0000256" key="1">
    <source>
        <dbReference type="ARBA" id="ARBA00001947"/>
    </source>
</evidence>
<dbReference type="Pfam" id="PF00675">
    <property type="entry name" value="Peptidase_M16"/>
    <property type="match status" value="1"/>
</dbReference>
<gene>
    <name evidence="6" type="ORF">HYZ11_14020</name>
</gene>
<evidence type="ECO:0000313" key="7">
    <source>
        <dbReference type="Proteomes" id="UP000782312"/>
    </source>
</evidence>
<reference evidence="6" key="1">
    <citation type="submission" date="2020-07" db="EMBL/GenBank/DDBJ databases">
        <title>Huge and variable diversity of episymbiotic CPR bacteria and DPANN archaea in groundwater ecosystems.</title>
        <authorList>
            <person name="He C.Y."/>
            <person name="Keren R."/>
            <person name="Whittaker M."/>
            <person name="Farag I.F."/>
            <person name="Doudna J."/>
            <person name="Cate J.H.D."/>
            <person name="Banfield J.F."/>
        </authorList>
    </citation>
    <scope>NUCLEOTIDE SEQUENCE</scope>
    <source>
        <strain evidence="6">NC_groundwater_763_Ag_S-0.2um_68_21</strain>
    </source>
</reference>
<feature type="domain" description="Peptidase M16 C-terminal" evidence="5">
    <location>
        <begin position="678"/>
        <end position="845"/>
    </location>
</feature>
<dbReference type="GO" id="GO:0006508">
    <property type="term" value="P:proteolysis"/>
    <property type="evidence" value="ECO:0007669"/>
    <property type="project" value="InterPro"/>
</dbReference>
<dbReference type="GO" id="GO:0046872">
    <property type="term" value="F:metal ion binding"/>
    <property type="evidence" value="ECO:0007669"/>
    <property type="project" value="InterPro"/>
</dbReference>
<evidence type="ECO:0000313" key="6">
    <source>
        <dbReference type="EMBL" id="MBI3128716.1"/>
    </source>
</evidence>
<organism evidence="6 7">
    <name type="scientific">Tectimicrobiota bacterium</name>
    <dbReference type="NCBI Taxonomy" id="2528274"/>
    <lineage>
        <taxon>Bacteria</taxon>
        <taxon>Pseudomonadati</taxon>
        <taxon>Nitrospinota/Tectimicrobiota group</taxon>
        <taxon>Candidatus Tectimicrobiota</taxon>
    </lineage>
</organism>
<evidence type="ECO:0000259" key="4">
    <source>
        <dbReference type="Pfam" id="PF00675"/>
    </source>
</evidence>
<dbReference type="Gene3D" id="3.30.830.10">
    <property type="entry name" value="Metalloenzyme, LuxS/M16 peptidase-like"/>
    <property type="match status" value="4"/>
</dbReference>
<feature type="domain" description="Peptidase M16 N-terminal" evidence="4">
    <location>
        <begin position="33"/>
        <end position="180"/>
    </location>
</feature>
<dbReference type="PANTHER" id="PTHR11851:SF49">
    <property type="entry name" value="MITOCHONDRIAL-PROCESSING PEPTIDASE SUBUNIT ALPHA"/>
    <property type="match status" value="1"/>
</dbReference>
<evidence type="ECO:0000256" key="3">
    <source>
        <dbReference type="RuleBase" id="RU004447"/>
    </source>
</evidence>
<dbReference type="SUPFAM" id="SSF63411">
    <property type="entry name" value="LuxS/MPP-like metallohydrolase"/>
    <property type="match status" value="4"/>
</dbReference>
<comment type="similarity">
    <text evidence="2 3">Belongs to the peptidase M16 family.</text>
</comment>
<dbReference type="InterPro" id="IPR050361">
    <property type="entry name" value="MPP/UQCRC_Complex"/>
</dbReference>
<dbReference type="InterPro" id="IPR001431">
    <property type="entry name" value="Pept_M16_Zn_BS"/>
</dbReference>
<evidence type="ECO:0000256" key="2">
    <source>
        <dbReference type="ARBA" id="ARBA00007261"/>
    </source>
</evidence>
<protein>
    <submittedName>
        <fullName evidence="6">Insulinase family protein</fullName>
    </submittedName>
</protein>
<evidence type="ECO:0000259" key="5">
    <source>
        <dbReference type="Pfam" id="PF05193"/>
    </source>
</evidence>